<gene>
    <name evidence="1" type="ORF">AQUCO_00700390v1</name>
</gene>
<keyword evidence="2" id="KW-1185">Reference proteome</keyword>
<dbReference type="EMBL" id="KZ305024">
    <property type="protein sequence ID" value="PIA56025.1"/>
    <property type="molecule type" value="Genomic_DNA"/>
</dbReference>
<evidence type="ECO:0000313" key="2">
    <source>
        <dbReference type="Proteomes" id="UP000230069"/>
    </source>
</evidence>
<proteinExistence type="predicted"/>
<reference evidence="1 2" key="1">
    <citation type="submission" date="2017-09" db="EMBL/GenBank/DDBJ databases">
        <title>WGS assembly of Aquilegia coerulea Goldsmith.</title>
        <authorList>
            <person name="Hodges S."/>
            <person name="Kramer E."/>
            <person name="Nordborg M."/>
            <person name="Tomkins J."/>
            <person name="Borevitz J."/>
            <person name="Derieg N."/>
            <person name="Yan J."/>
            <person name="Mihaltcheva S."/>
            <person name="Hayes R.D."/>
            <person name="Rokhsar D."/>
        </authorList>
    </citation>
    <scope>NUCLEOTIDE SEQUENCE [LARGE SCALE GENOMIC DNA]</scope>
    <source>
        <strain evidence="2">cv. Goldsmith</strain>
    </source>
</reference>
<dbReference type="InParanoid" id="A0A2G5EJT7"/>
<name>A0A2G5EJT7_AQUCA</name>
<organism evidence="1 2">
    <name type="scientific">Aquilegia coerulea</name>
    <name type="common">Rocky mountain columbine</name>
    <dbReference type="NCBI Taxonomy" id="218851"/>
    <lineage>
        <taxon>Eukaryota</taxon>
        <taxon>Viridiplantae</taxon>
        <taxon>Streptophyta</taxon>
        <taxon>Embryophyta</taxon>
        <taxon>Tracheophyta</taxon>
        <taxon>Spermatophyta</taxon>
        <taxon>Magnoliopsida</taxon>
        <taxon>Ranunculales</taxon>
        <taxon>Ranunculaceae</taxon>
        <taxon>Thalictroideae</taxon>
        <taxon>Aquilegia</taxon>
    </lineage>
</organism>
<dbReference type="OrthoDB" id="1926247at2759"/>
<sequence>MLAKVQPNTTKAFEEIINLSDILRNNNLSSRKIVDIISQSIKQSPESYNSSDLLEDSLPINWTTFNQLL</sequence>
<dbReference type="AlphaFoldDB" id="A0A2G5EJT7"/>
<evidence type="ECO:0000313" key="1">
    <source>
        <dbReference type="EMBL" id="PIA56025.1"/>
    </source>
</evidence>
<protein>
    <submittedName>
        <fullName evidence="1">Uncharacterized protein</fullName>
    </submittedName>
</protein>
<accession>A0A2G5EJT7</accession>
<dbReference type="Proteomes" id="UP000230069">
    <property type="component" value="Unassembled WGS sequence"/>
</dbReference>